<dbReference type="EMBL" id="CP048659">
    <property type="protein sequence ID" value="QOW47102.1"/>
    <property type="molecule type" value="Genomic_DNA"/>
</dbReference>
<sequence length="131" mass="14961">MNEQKNEIMTVQMFLETVKNRILNRDEQHDFLAEAKSVNMTDGGFWYEYTEILRSLPPSNNMDLRPNGSLMAAEYASSRCYELMPNIPGALAERILVLEMLTYGLGSVISTGFNPFAEDLQKIRLIFINGF</sequence>
<reference evidence="1 2" key="1">
    <citation type="submission" date="2020-02" db="EMBL/GenBank/DDBJ databases">
        <title>Tigecycline-resistant Acinetobacter species from pigs and migratory birds.</title>
        <authorList>
            <person name="Chen C."/>
            <person name="Sun J."/>
            <person name="Liao X.-P."/>
            <person name="Liu Y.-H."/>
        </authorList>
    </citation>
    <scope>NUCLEOTIDE SEQUENCE [LARGE SCALE GENOMIC DNA]</scope>
    <source>
        <strain evidence="1 2">YH12207_T</strain>
    </source>
</reference>
<keyword evidence="2" id="KW-1185">Reference proteome</keyword>
<evidence type="ECO:0000313" key="1">
    <source>
        <dbReference type="EMBL" id="QOW47102.1"/>
    </source>
</evidence>
<dbReference type="Proteomes" id="UP000593966">
    <property type="component" value="Chromosome"/>
</dbReference>
<dbReference type="AlphaFoldDB" id="A0A7S6VYI3"/>
<proteinExistence type="predicted"/>
<name>A0A7S6VYI3_9GAMM</name>
<gene>
    <name evidence="1" type="ORF">G0028_15075</name>
</gene>
<dbReference type="RefSeq" id="WP_180047539.1">
    <property type="nucleotide sequence ID" value="NZ_CP048659.1"/>
</dbReference>
<accession>A0A7S6VYI3</accession>
<organism evidence="1 2">
    <name type="scientific">Acinetobacter piscicola</name>
    <dbReference type="NCBI Taxonomy" id="2006115"/>
    <lineage>
        <taxon>Bacteria</taxon>
        <taxon>Pseudomonadati</taxon>
        <taxon>Pseudomonadota</taxon>
        <taxon>Gammaproteobacteria</taxon>
        <taxon>Moraxellales</taxon>
        <taxon>Moraxellaceae</taxon>
        <taxon>Acinetobacter</taxon>
    </lineage>
</organism>
<protein>
    <submittedName>
        <fullName evidence="1">Uncharacterized protein</fullName>
    </submittedName>
</protein>
<evidence type="ECO:0000313" key="2">
    <source>
        <dbReference type="Proteomes" id="UP000593966"/>
    </source>
</evidence>